<evidence type="ECO:0000313" key="2">
    <source>
        <dbReference type="Proteomes" id="UP000248917"/>
    </source>
</evidence>
<dbReference type="AlphaFoldDB" id="A0A326RJI0"/>
<reference evidence="1 2" key="1">
    <citation type="submission" date="2018-06" db="EMBL/GenBank/DDBJ databases">
        <title>Genomic Encyclopedia of Archaeal and Bacterial Type Strains, Phase II (KMG-II): from individual species to whole genera.</title>
        <authorList>
            <person name="Goeker M."/>
        </authorList>
    </citation>
    <scope>NUCLEOTIDE SEQUENCE [LARGE SCALE GENOMIC DNA]</scope>
    <source>
        <strain evidence="1 2">T4</strain>
    </source>
</reference>
<proteinExistence type="predicted"/>
<gene>
    <name evidence="1" type="ORF">CLV31_1193</name>
</gene>
<dbReference type="EMBL" id="QKTX01000019">
    <property type="protein sequence ID" value="PZV77591.1"/>
    <property type="molecule type" value="Genomic_DNA"/>
</dbReference>
<name>A0A326RJI0_9BACT</name>
<sequence length="40" mass="4740">MLIKKLEEKELKTKIKRIKLMEFLKKNISDRDAKLAPLAN</sequence>
<organism evidence="1 2">
    <name type="scientific">Algoriphagus aquaeductus</name>
    <dbReference type="NCBI Taxonomy" id="475299"/>
    <lineage>
        <taxon>Bacteria</taxon>
        <taxon>Pseudomonadati</taxon>
        <taxon>Bacteroidota</taxon>
        <taxon>Cytophagia</taxon>
        <taxon>Cytophagales</taxon>
        <taxon>Cyclobacteriaceae</taxon>
        <taxon>Algoriphagus</taxon>
    </lineage>
</organism>
<dbReference type="Proteomes" id="UP000248917">
    <property type="component" value="Unassembled WGS sequence"/>
</dbReference>
<keyword evidence="2" id="KW-1185">Reference proteome</keyword>
<protein>
    <submittedName>
        <fullName evidence="1">Uncharacterized protein</fullName>
    </submittedName>
</protein>
<comment type="caution">
    <text evidence="1">The sequence shown here is derived from an EMBL/GenBank/DDBJ whole genome shotgun (WGS) entry which is preliminary data.</text>
</comment>
<evidence type="ECO:0000313" key="1">
    <source>
        <dbReference type="EMBL" id="PZV77591.1"/>
    </source>
</evidence>
<accession>A0A326RJI0</accession>